<dbReference type="Proteomes" id="UP001064489">
    <property type="component" value="Chromosome 3"/>
</dbReference>
<evidence type="ECO:0000256" key="1">
    <source>
        <dbReference type="SAM" id="MobiDB-lite"/>
    </source>
</evidence>
<accession>A0AAD5J2Q9</accession>
<keyword evidence="3" id="KW-1185">Reference proteome</keyword>
<evidence type="ECO:0000313" key="3">
    <source>
        <dbReference type="Proteomes" id="UP001064489"/>
    </source>
</evidence>
<protein>
    <submittedName>
        <fullName evidence="2">Uncharacterized protein</fullName>
    </submittedName>
</protein>
<sequence length="281" mass="31436">MILSTCKQAPAIKYRTVATHTTIKEPETCYKHANSPINYFLTTVFSSHHNCNGKTYIHNCYPGGYHPSPRSHQPTLSGPPSPPLRLTRPQTKIPSRSSCREEIQSKHAWSCGLYITRSPFRIAYHTMCCVEMKRLDVECQCEALGELIRQVKVQAEGGVDMQDVCIATYDSAANFNLPRSRIYVSYDVRRVVNISLKPFDMASDYHPPSCTSLELDYEGFDNAAVLQQLHKDVVDFEGQTLVMSGDSVCQNTKTPSVPSSIGNRFDMVASELEEAMVVIST</sequence>
<comment type="caution">
    <text evidence="2">The sequence shown here is derived from an EMBL/GenBank/DDBJ whole genome shotgun (WGS) entry which is preliminary data.</text>
</comment>
<evidence type="ECO:0000313" key="2">
    <source>
        <dbReference type="EMBL" id="KAI9184811.1"/>
    </source>
</evidence>
<organism evidence="2 3">
    <name type="scientific">Acer negundo</name>
    <name type="common">Box elder</name>
    <dbReference type="NCBI Taxonomy" id="4023"/>
    <lineage>
        <taxon>Eukaryota</taxon>
        <taxon>Viridiplantae</taxon>
        <taxon>Streptophyta</taxon>
        <taxon>Embryophyta</taxon>
        <taxon>Tracheophyta</taxon>
        <taxon>Spermatophyta</taxon>
        <taxon>Magnoliopsida</taxon>
        <taxon>eudicotyledons</taxon>
        <taxon>Gunneridae</taxon>
        <taxon>Pentapetalae</taxon>
        <taxon>rosids</taxon>
        <taxon>malvids</taxon>
        <taxon>Sapindales</taxon>
        <taxon>Sapindaceae</taxon>
        <taxon>Hippocastanoideae</taxon>
        <taxon>Acereae</taxon>
        <taxon>Acer</taxon>
    </lineage>
</organism>
<proteinExistence type="predicted"/>
<feature type="compositionally biased region" description="Polar residues" evidence="1">
    <location>
        <begin position="88"/>
        <end position="97"/>
    </location>
</feature>
<reference evidence="2" key="2">
    <citation type="submission" date="2023-02" db="EMBL/GenBank/DDBJ databases">
        <authorList>
            <person name="Swenson N.G."/>
            <person name="Wegrzyn J.L."/>
            <person name="Mcevoy S.L."/>
        </authorList>
    </citation>
    <scope>NUCLEOTIDE SEQUENCE</scope>
    <source>
        <strain evidence="2">91603</strain>
        <tissue evidence="2">Leaf</tissue>
    </source>
</reference>
<dbReference type="InterPro" id="IPR036312">
    <property type="entry name" value="Bifun_inhib/LTP/seed_sf"/>
</dbReference>
<dbReference type="SUPFAM" id="SSF47699">
    <property type="entry name" value="Bifunctional inhibitor/lipid-transfer protein/seed storage 2S albumin"/>
    <property type="match status" value="1"/>
</dbReference>
<dbReference type="EMBL" id="JAJSOW010000100">
    <property type="protein sequence ID" value="KAI9184811.1"/>
    <property type="molecule type" value="Genomic_DNA"/>
</dbReference>
<feature type="region of interest" description="Disordered" evidence="1">
    <location>
        <begin position="68"/>
        <end position="97"/>
    </location>
</feature>
<dbReference type="AlphaFoldDB" id="A0AAD5J2Q9"/>
<name>A0AAD5J2Q9_ACENE</name>
<gene>
    <name evidence="2" type="ORF">LWI28_001275</name>
</gene>
<reference evidence="2" key="1">
    <citation type="journal article" date="2022" name="Plant J.">
        <title>Strategies of tolerance reflected in two North American maple genomes.</title>
        <authorList>
            <person name="McEvoy S.L."/>
            <person name="Sezen U.U."/>
            <person name="Trouern-Trend A."/>
            <person name="McMahon S.M."/>
            <person name="Schaberg P.G."/>
            <person name="Yang J."/>
            <person name="Wegrzyn J.L."/>
            <person name="Swenson N.G."/>
        </authorList>
    </citation>
    <scope>NUCLEOTIDE SEQUENCE</scope>
    <source>
        <strain evidence="2">91603</strain>
    </source>
</reference>